<feature type="transmembrane region" description="Helical" evidence="1">
    <location>
        <begin position="359"/>
        <end position="382"/>
    </location>
</feature>
<feature type="transmembrane region" description="Helical" evidence="1">
    <location>
        <begin position="457"/>
        <end position="476"/>
    </location>
</feature>
<feature type="transmembrane region" description="Helical" evidence="1">
    <location>
        <begin position="284"/>
        <end position="305"/>
    </location>
</feature>
<evidence type="ECO:0000313" key="3">
    <source>
        <dbReference type="Proteomes" id="UP001139353"/>
    </source>
</evidence>
<evidence type="ECO:0000313" key="2">
    <source>
        <dbReference type="EMBL" id="MCK9689257.1"/>
    </source>
</evidence>
<feature type="transmembrane region" description="Helical" evidence="1">
    <location>
        <begin position="189"/>
        <end position="207"/>
    </location>
</feature>
<keyword evidence="3" id="KW-1185">Reference proteome</keyword>
<accession>A0A9X1YQN2</accession>
<comment type="caution">
    <text evidence="2">The sequence shown here is derived from an EMBL/GenBank/DDBJ whole genome shotgun (WGS) entry which is preliminary data.</text>
</comment>
<feature type="transmembrane region" description="Helical" evidence="1">
    <location>
        <begin position="106"/>
        <end position="125"/>
    </location>
</feature>
<feature type="transmembrane region" description="Helical" evidence="1">
    <location>
        <begin position="131"/>
        <end position="147"/>
    </location>
</feature>
<dbReference type="AlphaFoldDB" id="A0A9X1YQN2"/>
<evidence type="ECO:0000256" key="1">
    <source>
        <dbReference type="SAM" id="Phobius"/>
    </source>
</evidence>
<feature type="transmembrane region" description="Helical" evidence="1">
    <location>
        <begin position="311"/>
        <end position="332"/>
    </location>
</feature>
<sequence>MNHSESSAIARILASPFQQRINAGSAWGAIVVVALCASPSASFLAWSLVADAAQAPAIRHGAAVSGVIAAAALLVAGWMMLIGNLLQQNRPAMARLVPGHVARLRAALLLAWALAVLAITAGPGFALEQPLAWACGAAGGLALLAAALRWPVLWIAGFLFAFVVLPAMAWQGPSSFAESVQAQWRQSGWLLTAIVATAGAAALAAILSDGGGGTRAPYDAGHALGRLFADSPQAGCARRQVGAARPYAAWLERQLARRDSPVSSRLLLGLGPAVHWTMRIRHGLVFVAVGGGICAVVVGLAAFLGRDLRGVLPWLSFSLLTGASTPALQAAAQLYRTQREQALLVLLPGVPRGAGLNRWLAWQMTALFVFSAMWGFLLAGALDVLAEVLQQGLVKRSGGGDMTAAIVVALLPQVVFQWRSWARVRGASGQEFLPSLTPFLLGGVALLLHLWAGVAYLPMGLVFMGLAIAYCAWRWWRMGSEPTAMPIGRLAR</sequence>
<proteinExistence type="predicted"/>
<keyword evidence="1" id="KW-0472">Membrane</keyword>
<name>A0A9X1YQN2_9BURK</name>
<keyword evidence="1" id="KW-1133">Transmembrane helix</keyword>
<keyword evidence="1" id="KW-0812">Transmembrane</keyword>
<feature type="transmembrane region" description="Helical" evidence="1">
    <location>
        <begin position="152"/>
        <end position="169"/>
    </location>
</feature>
<feature type="transmembrane region" description="Helical" evidence="1">
    <location>
        <begin position="61"/>
        <end position="86"/>
    </location>
</feature>
<dbReference type="RefSeq" id="WP_275685307.1">
    <property type="nucleotide sequence ID" value="NZ_JAJLJH010000013.1"/>
</dbReference>
<protein>
    <submittedName>
        <fullName evidence="2">Uncharacterized protein</fullName>
    </submittedName>
</protein>
<dbReference type="Proteomes" id="UP001139353">
    <property type="component" value="Unassembled WGS sequence"/>
</dbReference>
<feature type="transmembrane region" description="Helical" evidence="1">
    <location>
        <begin position="21"/>
        <end position="49"/>
    </location>
</feature>
<organism evidence="2 3">
    <name type="scientific">Scleromatobacter humisilvae</name>
    <dbReference type="NCBI Taxonomy" id="2897159"/>
    <lineage>
        <taxon>Bacteria</taxon>
        <taxon>Pseudomonadati</taxon>
        <taxon>Pseudomonadota</taxon>
        <taxon>Betaproteobacteria</taxon>
        <taxon>Burkholderiales</taxon>
        <taxon>Sphaerotilaceae</taxon>
        <taxon>Scleromatobacter</taxon>
    </lineage>
</organism>
<dbReference type="EMBL" id="JAJLJH010000013">
    <property type="protein sequence ID" value="MCK9689257.1"/>
    <property type="molecule type" value="Genomic_DNA"/>
</dbReference>
<reference evidence="2" key="1">
    <citation type="submission" date="2021-11" db="EMBL/GenBank/DDBJ databases">
        <title>BS-T2-15 a new species belonging to the Comamonadaceae family isolated from the soil of a French oak forest.</title>
        <authorList>
            <person name="Mieszkin S."/>
            <person name="Alain K."/>
        </authorList>
    </citation>
    <scope>NUCLEOTIDE SEQUENCE</scope>
    <source>
        <strain evidence="2">BS-T2-15</strain>
    </source>
</reference>
<gene>
    <name evidence="2" type="ORF">LPC04_26365</name>
</gene>